<keyword evidence="3" id="KW-1185">Reference proteome</keyword>
<dbReference type="RefSeq" id="WP_074957493.1">
    <property type="nucleotide sequence ID" value="NZ_BJXR01000034.1"/>
</dbReference>
<sequence>MRAKSGWAVMLLGALGCGGPEARAESPVNTAEAPLLAPSCPTGGAQRVKVVIPPGTPEPPPFAGLSPFGFLGVQGTTYFTVNYPDGASVLWRTQGTEGSTVQVRAFSAMWPERALSTRAPLGDKLLFTVYTPESGREPWVSDGTEVGTRLLKDVTPGPEGTAMSQVSVWGNSASFFRTRQVLTPPRTQVELWRTDGTEAGTRMEVNLGVLSTLSEHFVRTTSAHFFFMSNPTDGTSLWRTDGTAGGTLFVKKLDAGQVPVMDVGTTQDGAVGLFTLLDGGSTEVWKTDGTAAGTVRLETFGKRMLMLGSLGGSVYLVDSAYLPIMTLSSVSLAGGGKTNITQLENPWSTDPDAGTYVQGVVRSGDKLYFSVAIGTSGPAPRRVWLWVTQGTAATTRRVPAALSTSDEYWSPLIAADNGGVVFTAGGTDSFAAPWVSYGTDATSSEITTSPSRTHLATAFGRVGNRIYFGARDDTGYHQLWSMPSNVSCTP</sequence>
<organism evidence="1 4">
    <name type="scientific">Myxococcus fulvus</name>
    <dbReference type="NCBI Taxonomy" id="33"/>
    <lineage>
        <taxon>Bacteria</taxon>
        <taxon>Pseudomonadati</taxon>
        <taxon>Myxococcota</taxon>
        <taxon>Myxococcia</taxon>
        <taxon>Myxococcales</taxon>
        <taxon>Cystobacterineae</taxon>
        <taxon>Myxococcaceae</taxon>
        <taxon>Myxococcus</taxon>
    </lineage>
</organism>
<evidence type="ECO:0000313" key="3">
    <source>
        <dbReference type="Proteomes" id="UP000183760"/>
    </source>
</evidence>
<name>A0A511T6F5_MYXFU</name>
<dbReference type="EMBL" id="FOIB01000009">
    <property type="protein sequence ID" value="SEU32785.1"/>
    <property type="molecule type" value="Genomic_DNA"/>
</dbReference>
<evidence type="ECO:0000313" key="4">
    <source>
        <dbReference type="Proteomes" id="UP000321514"/>
    </source>
</evidence>
<comment type="caution">
    <text evidence="1">The sequence shown here is derived from an EMBL/GenBank/DDBJ whole genome shotgun (WGS) entry which is preliminary data.</text>
</comment>
<dbReference type="Proteomes" id="UP000183760">
    <property type="component" value="Unassembled WGS sequence"/>
</dbReference>
<dbReference type="STRING" id="1334629.MFUL124B02_18205"/>
<reference evidence="1 4" key="2">
    <citation type="submission" date="2019-07" db="EMBL/GenBank/DDBJ databases">
        <title>Whole genome shotgun sequence of Myxococcus fulvus NBRC 100333.</title>
        <authorList>
            <person name="Hosoyama A."/>
            <person name="Uohara A."/>
            <person name="Ohji S."/>
            <person name="Ichikawa N."/>
        </authorList>
    </citation>
    <scope>NUCLEOTIDE SEQUENCE [LARGE SCALE GENOMIC DNA]</scope>
    <source>
        <strain evidence="1 4">NBRC 100333</strain>
    </source>
</reference>
<protein>
    <submittedName>
        <fullName evidence="2">ELWxxDGT repeat-containing protein</fullName>
    </submittedName>
</protein>
<proteinExistence type="predicted"/>
<dbReference type="EMBL" id="BJXR01000034">
    <property type="protein sequence ID" value="GEN09527.1"/>
    <property type="molecule type" value="Genomic_DNA"/>
</dbReference>
<evidence type="ECO:0000313" key="1">
    <source>
        <dbReference type="EMBL" id="GEN09527.1"/>
    </source>
</evidence>
<evidence type="ECO:0000313" key="2">
    <source>
        <dbReference type="EMBL" id="SEU32785.1"/>
    </source>
</evidence>
<reference evidence="2 3" key="1">
    <citation type="submission" date="2016-10" db="EMBL/GenBank/DDBJ databases">
        <authorList>
            <person name="Varghese N."/>
            <person name="Submissions S."/>
        </authorList>
    </citation>
    <scope>NUCLEOTIDE SEQUENCE [LARGE SCALE GENOMIC DNA]</scope>
    <source>
        <strain evidence="2 3">DSM 16525</strain>
    </source>
</reference>
<dbReference type="OrthoDB" id="5242130at2"/>
<gene>
    <name evidence="1" type="ORF">MFU01_45640</name>
    <name evidence="2" type="ORF">SAMN05443572_109181</name>
</gene>
<dbReference type="AlphaFoldDB" id="A0A511T6F5"/>
<accession>A0A511T6F5</accession>
<dbReference type="PROSITE" id="PS51257">
    <property type="entry name" value="PROKAR_LIPOPROTEIN"/>
    <property type="match status" value="1"/>
</dbReference>
<dbReference type="Proteomes" id="UP000321514">
    <property type="component" value="Unassembled WGS sequence"/>
</dbReference>